<reference evidence="2 3" key="1">
    <citation type="submission" date="2023-08" db="EMBL/GenBank/DDBJ databases">
        <title>Black Yeasts Isolated from many extreme environments.</title>
        <authorList>
            <person name="Coleine C."/>
            <person name="Stajich J.E."/>
            <person name="Selbmann L."/>
        </authorList>
    </citation>
    <scope>NUCLEOTIDE SEQUENCE [LARGE SCALE GENOMIC DNA]</scope>
    <source>
        <strain evidence="2 3">CCFEE 536</strain>
    </source>
</reference>
<dbReference type="EMBL" id="JAVRRA010016465">
    <property type="protein sequence ID" value="KAK5201869.1"/>
    <property type="molecule type" value="Genomic_DNA"/>
</dbReference>
<dbReference type="CDD" id="cd14348">
    <property type="entry name" value="UBA_p47"/>
    <property type="match status" value="1"/>
</dbReference>
<feature type="compositionally biased region" description="Polar residues" evidence="1">
    <location>
        <begin position="53"/>
        <end position="69"/>
    </location>
</feature>
<dbReference type="Gene3D" id="1.10.8.10">
    <property type="entry name" value="DNA helicase RuvA subunit, C-terminal domain"/>
    <property type="match status" value="1"/>
</dbReference>
<gene>
    <name evidence="2" type="primary">ubx2_1</name>
    <name evidence="2" type="ORF">LTR16_001163</name>
</gene>
<dbReference type="Pfam" id="PF14555">
    <property type="entry name" value="UBA_4"/>
    <property type="match status" value="1"/>
</dbReference>
<keyword evidence="3" id="KW-1185">Reference proteome</keyword>
<feature type="non-terminal residue" evidence="2">
    <location>
        <position position="188"/>
    </location>
</feature>
<feature type="compositionally biased region" description="Low complexity" evidence="1">
    <location>
        <begin position="108"/>
        <end position="122"/>
    </location>
</feature>
<sequence length="188" mass="20387">MDDDLISQFTAITSADVSRAQQYLILTEGNLEQAIQLYFDSDGMDMGAPVPQAPQTSASHHQQPSQRTAPPQMYTEDENGVIQLDSDNESDLEMNNPTAQARLSQSNARTAQPPYAPATAAAGDMEDDEAIARRLQEEIYGGGDMAGGPDPDAVRAPMSRTTETLVGPNADWRNDPNEMRAAIAEQMM</sequence>
<dbReference type="GO" id="GO:0141152">
    <property type="term" value="F:glycerol-3-phosphate dehydrogenase (NAD+) activity"/>
    <property type="evidence" value="ECO:0007669"/>
    <property type="project" value="UniProtKB-EC"/>
</dbReference>
<feature type="region of interest" description="Disordered" evidence="1">
    <location>
        <begin position="45"/>
        <end position="73"/>
    </location>
</feature>
<organism evidence="2 3">
    <name type="scientific">Cryomyces antarcticus</name>
    <dbReference type="NCBI Taxonomy" id="329879"/>
    <lineage>
        <taxon>Eukaryota</taxon>
        <taxon>Fungi</taxon>
        <taxon>Dikarya</taxon>
        <taxon>Ascomycota</taxon>
        <taxon>Pezizomycotina</taxon>
        <taxon>Dothideomycetes</taxon>
        <taxon>Dothideomycetes incertae sedis</taxon>
        <taxon>Cryomyces</taxon>
    </lineage>
</organism>
<accession>A0ABR0LQH2</accession>
<protein>
    <submittedName>
        <fullName evidence="2">UBX domain protein Ubx2</fullName>
        <ecNumber evidence="2">1.1.1.8</ecNumber>
    </submittedName>
</protein>
<proteinExistence type="predicted"/>
<dbReference type="InterPro" id="IPR009060">
    <property type="entry name" value="UBA-like_sf"/>
</dbReference>
<dbReference type="SUPFAM" id="SSF46934">
    <property type="entry name" value="UBA-like"/>
    <property type="match status" value="1"/>
</dbReference>
<evidence type="ECO:0000313" key="2">
    <source>
        <dbReference type="EMBL" id="KAK5201869.1"/>
    </source>
</evidence>
<keyword evidence="2" id="KW-0560">Oxidoreductase</keyword>
<name>A0ABR0LQH2_9PEZI</name>
<feature type="region of interest" description="Disordered" evidence="1">
    <location>
        <begin position="100"/>
        <end position="126"/>
    </location>
</feature>
<dbReference type="EC" id="1.1.1.8" evidence="2"/>
<dbReference type="Proteomes" id="UP001357485">
    <property type="component" value="Unassembled WGS sequence"/>
</dbReference>
<evidence type="ECO:0000256" key="1">
    <source>
        <dbReference type="SAM" id="MobiDB-lite"/>
    </source>
</evidence>
<comment type="caution">
    <text evidence="2">The sequence shown here is derived from an EMBL/GenBank/DDBJ whole genome shotgun (WGS) entry which is preliminary data.</text>
</comment>
<evidence type="ECO:0000313" key="3">
    <source>
        <dbReference type="Proteomes" id="UP001357485"/>
    </source>
</evidence>
<feature type="region of interest" description="Disordered" evidence="1">
    <location>
        <begin position="140"/>
        <end position="175"/>
    </location>
</feature>